<dbReference type="GO" id="GO:0004523">
    <property type="term" value="F:RNA-DNA hybrid ribonuclease activity"/>
    <property type="evidence" value="ECO:0007669"/>
    <property type="project" value="InterPro"/>
</dbReference>
<dbReference type="InterPro" id="IPR012337">
    <property type="entry name" value="RNaseH-like_sf"/>
</dbReference>
<evidence type="ECO:0000313" key="1">
    <source>
        <dbReference type="Proteomes" id="UP000235220"/>
    </source>
</evidence>
<reference evidence="2" key="1">
    <citation type="submission" date="2025-08" db="UniProtKB">
        <authorList>
            <consortium name="RefSeq"/>
        </authorList>
    </citation>
    <scope>IDENTIFICATION</scope>
    <source>
        <tissue evidence="2">Leaves</tissue>
    </source>
</reference>
<dbReference type="RefSeq" id="XP_018841881.1">
    <property type="nucleotide sequence ID" value="XM_018986336.1"/>
</dbReference>
<dbReference type="Gramene" id="Jr03_15090_p1">
    <property type="protein sequence ID" value="cds.Jr03_15090_p1"/>
    <property type="gene ID" value="Jr03_15090"/>
</dbReference>
<dbReference type="CDD" id="cd06222">
    <property type="entry name" value="RNase_H_like"/>
    <property type="match status" value="1"/>
</dbReference>
<proteinExistence type="predicted"/>
<dbReference type="SUPFAM" id="SSF53098">
    <property type="entry name" value="Ribonuclease H-like"/>
    <property type="match status" value="1"/>
</dbReference>
<dbReference type="Pfam" id="PF13456">
    <property type="entry name" value="RVT_3"/>
    <property type="match status" value="1"/>
</dbReference>
<dbReference type="InterPro" id="IPR044730">
    <property type="entry name" value="RNase_H-like_dom_plant"/>
</dbReference>
<dbReference type="PANTHER" id="PTHR47723">
    <property type="entry name" value="OS05G0353850 PROTEIN"/>
    <property type="match status" value="1"/>
</dbReference>
<dbReference type="Gene3D" id="3.30.420.10">
    <property type="entry name" value="Ribonuclease H-like superfamily/Ribonuclease H"/>
    <property type="match status" value="1"/>
</dbReference>
<dbReference type="PANTHER" id="PTHR47723:SF19">
    <property type="entry name" value="POLYNUCLEOTIDYL TRANSFERASE, RIBONUCLEASE H-LIKE SUPERFAMILY PROTEIN"/>
    <property type="match status" value="1"/>
</dbReference>
<accession>A0A2I4GDA3</accession>
<dbReference type="GeneID" id="109006907"/>
<sequence length="319" mass="36637">MRIRDGNTARIWKDIWVPGHQAFKIEMVLSDEIDLLVKVASLIDSQLRWWGVEQVRAIFNPNIDADILKIVLSPDRYEDTFTLVVSVKRVARQILDDGDSSQLVRFFLIAWAFWYRHNKLVYEQAKLSPESVINHAQSLQNSISSFIKTPGLKPIPCWNAPPTGFFKLNVDGVIFFDYQKAGVGVVVRDENGQVVMTVSKSEHEVIEAESVELLAMFRGLQFSSQLGINKIILEIDNLLLVETLQASEESLSMLGNLISEVKNMLKQFQEHQVQHVSCMGNQVAHFLARHAWRVQDVEMWMHFVPFFVAQYIWLDNSHL</sequence>
<organism evidence="1 2">
    <name type="scientific">Juglans regia</name>
    <name type="common">English walnut</name>
    <dbReference type="NCBI Taxonomy" id="51240"/>
    <lineage>
        <taxon>Eukaryota</taxon>
        <taxon>Viridiplantae</taxon>
        <taxon>Streptophyta</taxon>
        <taxon>Embryophyta</taxon>
        <taxon>Tracheophyta</taxon>
        <taxon>Spermatophyta</taxon>
        <taxon>Magnoliopsida</taxon>
        <taxon>eudicotyledons</taxon>
        <taxon>Gunneridae</taxon>
        <taxon>Pentapetalae</taxon>
        <taxon>rosids</taxon>
        <taxon>fabids</taxon>
        <taxon>Fagales</taxon>
        <taxon>Juglandaceae</taxon>
        <taxon>Juglans</taxon>
    </lineage>
</organism>
<dbReference type="InterPro" id="IPR002156">
    <property type="entry name" value="RNaseH_domain"/>
</dbReference>
<dbReference type="AlphaFoldDB" id="A0A2I4GDA3"/>
<gene>
    <name evidence="2" type="primary">LOC109006907</name>
</gene>
<evidence type="ECO:0000313" key="2">
    <source>
        <dbReference type="RefSeq" id="XP_018841881.1"/>
    </source>
</evidence>
<name>A0A2I4GDA3_JUGRE</name>
<dbReference type="InterPro" id="IPR036397">
    <property type="entry name" value="RNaseH_sf"/>
</dbReference>
<protein>
    <submittedName>
        <fullName evidence="2">Uncharacterized protein LOC109006907</fullName>
    </submittedName>
</protein>
<dbReference type="Proteomes" id="UP000235220">
    <property type="component" value="Chromosome 3"/>
</dbReference>
<dbReference type="GO" id="GO:0003676">
    <property type="term" value="F:nucleic acid binding"/>
    <property type="evidence" value="ECO:0007669"/>
    <property type="project" value="InterPro"/>
</dbReference>
<dbReference type="KEGG" id="jre:109006907"/>
<keyword evidence="1" id="KW-1185">Reference proteome</keyword>
<dbReference type="OrthoDB" id="1906820at2759"/>
<dbReference type="InterPro" id="IPR053151">
    <property type="entry name" value="RNase_H-like"/>
</dbReference>